<feature type="domain" description="RecQ mediated genome instability protein 1 OB-fold" evidence="1">
    <location>
        <begin position="42"/>
        <end position="209"/>
    </location>
</feature>
<dbReference type="InParanoid" id="A0A1D2VNB2"/>
<dbReference type="GeneID" id="30965009"/>
<dbReference type="InterPro" id="IPR042470">
    <property type="entry name" value="RMI1_N_C_sf"/>
</dbReference>
<dbReference type="Gene3D" id="2.40.50.770">
    <property type="entry name" value="RecQ-mediated genome instability protein Rmi1, C-terminal domain"/>
    <property type="match status" value="1"/>
</dbReference>
<dbReference type="Pfam" id="PF08585">
    <property type="entry name" value="RMI1_N_C"/>
    <property type="match status" value="1"/>
</dbReference>
<dbReference type="STRING" id="1344418.A0A1D2VNB2"/>
<gene>
    <name evidence="2" type="ORF">ASCRUDRAFT_6689</name>
</gene>
<protein>
    <recommendedName>
        <fullName evidence="1">RecQ mediated genome instability protein 1 OB-fold domain-containing protein</fullName>
    </recommendedName>
</protein>
<dbReference type="AlphaFoldDB" id="A0A1D2VNB2"/>
<evidence type="ECO:0000313" key="2">
    <source>
        <dbReference type="EMBL" id="ODV63111.1"/>
    </source>
</evidence>
<dbReference type="RefSeq" id="XP_020049418.1">
    <property type="nucleotide sequence ID" value="XM_020191373.1"/>
</dbReference>
<keyword evidence="3" id="KW-1185">Reference proteome</keyword>
<sequence length="230" mass="25472">MAANPSYLNADIFRDSPTFDSSASNQRALQASRNSFVPALTTQRSFKTILNKPVLFQILFIDNIKQSKFNQIDNWLEFQNPLAVSTDKLRNSKKGSGANRNNRIIKSVDLSNDNDTDSNSLTDTSSLNAIYKLTLQDSQGNLCYAFELENLDFLHSSDRSSIANALLNPLPVPLGSKIIVYNCLVLEGTLMLNNKGTEYLGGQLLVLNDNISSKVIKNFKAMLELLSTAN</sequence>
<reference evidence="3" key="1">
    <citation type="submission" date="2016-05" db="EMBL/GenBank/DDBJ databases">
        <title>Comparative genomics of biotechnologically important yeasts.</title>
        <authorList>
            <consortium name="DOE Joint Genome Institute"/>
            <person name="Riley R."/>
            <person name="Haridas S."/>
            <person name="Wolfe K.H."/>
            <person name="Lopes M.R."/>
            <person name="Hittinger C.T."/>
            <person name="Goker M."/>
            <person name="Salamov A."/>
            <person name="Wisecaver J."/>
            <person name="Long T.M."/>
            <person name="Aerts A.L."/>
            <person name="Barry K."/>
            <person name="Choi C."/>
            <person name="Clum A."/>
            <person name="Coughlan A.Y."/>
            <person name="Deshpande S."/>
            <person name="Douglass A.P."/>
            <person name="Hanson S.J."/>
            <person name="Klenk H.-P."/>
            <person name="Labutti K."/>
            <person name="Lapidus A."/>
            <person name="Lindquist E."/>
            <person name="Lipzen A."/>
            <person name="Meier-Kolthoff J.P."/>
            <person name="Ohm R.A."/>
            <person name="Otillar R.P."/>
            <person name="Pangilinan J."/>
            <person name="Peng Y."/>
            <person name="Rokas A."/>
            <person name="Rosa C.A."/>
            <person name="Scheuner C."/>
            <person name="Sibirny A.A."/>
            <person name="Slot J.C."/>
            <person name="Stielow J.B."/>
            <person name="Sun H."/>
            <person name="Kurtzman C.P."/>
            <person name="Blackwell M."/>
            <person name="Grigoriev I.V."/>
            <person name="Jeffries T.W."/>
        </authorList>
    </citation>
    <scope>NUCLEOTIDE SEQUENCE [LARGE SCALE GENOMIC DNA]</scope>
    <source>
        <strain evidence="3">DSM 1968</strain>
    </source>
</reference>
<name>A0A1D2VNB2_9ASCO</name>
<dbReference type="Proteomes" id="UP000095038">
    <property type="component" value="Unassembled WGS sequence"/>
</dbReference>
<evidence type="ECO:0000313" key="3">
    <source>
        <dbReference type="Proteomes" id="UP000095038"/>
    </source>
</evidence>
<dbReference type="EMBL" id="KV454476">
    <property type="protein sequence ID" value="ODV63111.1"/>
    <property type="molecule type" value="Genomic_DNA"/>
</dbReference>
<dbReference type="OrthoDB" id="341511at2759"/>
<evidence type="ECO:0000259" key="1">
    <source>
        <dbReference type="Pfam" id="PF08585"/>
    </source>
</evidence>
<dbReference type="FunCoup" id="A0A1D2VNB2">
    <property type="interactions" value="24"/>
</dbReference>
<dbReference type="InterPro" id="IPR013894">
    <property type="entry name" value="RMI1_OB"/>
</dbReference>
<proteinExistence type="predicted"/>
<accession>A0A1D2VNB2</accession>
<organism evidence="2 3">
    <name type="scientific">Ascoidea rubescens DSM 1968</name>
    <dbReference type="NCBI Taxonomy" id="1344418"/>
    <lineage>
        <taxon>Eukaryota</taxon>
        <taxon>Fungi</taxon>
        <taxon>Dikarya</taxon>
        <taxon>Ascomycota</taxon>
        <taxon>Saccharomycotina</taxon>
        <taxon>Saccharomycetes</taxon>
        <taxon>Ascoideaceae</taxon>
        <taxon>Ascoidea</taxon>
    </lineage>
</organism>